<dbReference type="PANTHER" id="PTHR48098">
    <property type="entry name" value="ENTEROCHELIN ESTERASE-RELATED"/>
    <property type="match status" value="1"/>
</dbReference>
<name>A0A8J4DQE4_9ACTN</name>
<dbReference type="PANTHER" id="PTHR48098:SF3">
    <property type="entry name" value="IRON(III) ENTEROBACTIN ESTERASE"/>
    <property type="match status" value="1"/>
</dbReference>
<organism evidence="1 2">
    <name type="scientific">Virgisporangium aliadipatigenens</name>
    <dbReference type="NCBI Taxonomy" id="741659"/>
    <lineage>
        <taxon>Bacteria</taxon>
        <taxon>Bacillati</taxon>
        <taxon>Actinomycetota</taxon>
        <taxon>Actinomycetes</taxon>
        <taxon>Micromonosporales</taxon>
        <taxon>Micromonosporaceae</taxon>
        <taxon>Virgisporangium</taxon>
    </lineage>
</organism>
<dbReference type="InterPro" id="IPR000801">
    <property type="entry name" value="Esterase-like"/>
</dbReference>
<dbReference type="EMBL" id="BOPF01000010">
    <property type="protein sequence ID" value="GIJ46524.1"/>
    <property type="molecule type" value="Genomic_DNA"/>
</dbReference>
<dbReference type="Pfam" id="PF00756">
    <property type="entry name" value="Esterase"/>
    <property type="match status" value="1"/>
</dbReference>
<accession>A0A8J4DQE4</accession>
<evidence type="ECO:0000313" key="1">
    <source>
        <dbReference type="EMBL" id="GIJ46524.1"/>
    </source>
</evidence>
<dbReference type="Proteomes" id="UP000619260">
    <property type="component" value="Unassembled WGS sequence"/>
</dbReference>
<proteinExistence type="predicted"/>
<dbReference type="AlphaFoldDB" id="A0A8J4DQE4"/>
<reference evidence="1" key="1">
    <citation type="submission" date="2021-01" db="EMBL/GenBank/DDBJ databases">
        <title>Whole genome shotgun sequence of Virgisporangium aliadipatigenens NBRC 105644.</title>
        <authorList>
            <person name="Komaki H."/>
            <person name="Tamura T."/>
        </authorList>
    </citation>
    <scope>NUCLEOTIDE SEQUENCE</scope>
    <source>
        <strain evidence="1">NBRC 105644</strain>
    </source>
</reference>
<evidence type="ECO:0000313" key="2">
    <source>
        <dbReference type="Proteomes" id="UP000619260"/>
    </source>
</evidence>
<sequence length="342" mass="37589">MERAEGPEWDSDALMFRLADPGRGFAAVRLLQWAGMPAERTWFTHEGDDWVLRVPAPPAHRLEYLLEVRHPDGGTQSVCDPGNPLRVPGVFGDKSVLHRPDYAPPPWLSTVEDAHTWREAAFRSHVGPVTARIRSPEAPTTHVLVAHDGPEYDTYAALGRYSGSGLVPPHHLVLLAPGDRNEWYSASPVYARTLVGDLLPAIAAAVGSDERPVGMGASLGALAMLHAHARRPGRFAALFLQSGSFFLPRYDRHESNFPRYLRIVRFAGAVVRDRRPAAAPIPIALTTGTAEENRQNNRDVARALAAQGHDATLTEVADAHNFVAWRDAFDPALTDLLRKVWA</sequence>
<dbReference type="RefSeq" id="WP_239153041.1">
    <property type="nucleotide sequence ID" value="NZ_BOPF01000010.1"/>
</dbReference>
<comment type="caution">
    <text evidence="1">The sequence shown here is derived from an EMBL/GenBank/DDBJ whole genome shotgun (WGS) entry which is preliminary data.</text>
</comment>
<protein>
    <recommendedName>
        <fullName evidence="3">Esterase</fullName>
    </recommendedName>
</protein>
<dbReference type="Gene3D" id="3.40.50.1820">
    <property type="entry name" value="alpha/beta hydrolase"/>
    <property type="match status" value="1"/>
</dbReference>
<keyword evidence="2" id="KW-1185">Reference proteome</keyword>
<gene>
    <name evidence="1" type="ORF">Val02_34100</name>
</gene>
<evidence type="ECO:0008006" key="3">
    <source>
        <dbReference type="Google" id="ProtNLM"/>
    </source>
</evidence>
<dbReference type="SUPFAM" id="SSF53474">
    <property type="entry name" value="alpha/beta-Hydrolases"/>
    <property type="match status" value="1"/>
</dbReference>
<dbReference type="InterPro" id="IPR029058">
    <property type="entry name" value="AB_hydrolase_fold"/>
</dbReference>
<dbReference type="InterPro" id="IPR050583">
    <property type="entry name" value="Mycobacterial_A85_antigen"/>
</dbReference>